<evidence type="ECO:0000313" key="4">
    <source>
        <dbReference type="Proteomes" id="UP000060345"/>
    </source>
</evidence>
<reference evidence="3 5" key="2">
    <citation type="submission" date="2021-03" db="EMBL/GenBank/DDBJ databases">
        <title>Human Oral Microbial Genomes.</title>
        <authorList>
            <person name="Johnston C.D."/>
            <person name="Chen T."/>
            <person name="Dewhirst F.E."/>
        </authorList>
    </citation>
    <scope>NUCLEOTIDE SEQUENCE [LARGE SCALE GENOMIC DNA]</scope>
    <source>
        <strain evidence="3 5">W1435</strain>
    </source>
</reference>
<feature type="domain" description="DUF1266" evidence="1">
    <location>
        <begin position="47"/>
        <end position="239"/>
    </location>
</feature>
<dbReference type="AlphaFoldDB" id="A0A0K1NNE6"/>
<dbReference type="EMBL" id="CP012075">
    <property type="protein sequence ID" value="AKU70599.1"/>
    <property type="molecule type" value="Genomic_DNA"/>
</dbReference>
<dbReference type="STRING" id="1236517.ADJ77_12855"/>
<gene>
    <name evidence="2" type="ORF">ADJ77_12855</name>
    <name evidence="3" type="ORF">J5A51_03075</name>
</gene>
<dbReference type="InterPro" id="IPR009677">
    <property type="entry name" value="DUF1266"/>
</dbReference>
<evidence type="ECO:0000259" key="1">
    <source>
        <dbReference type="Pfam" id="PF06889"/>
    </source>
</evidence>
<reference evidence="2 4" key="1">
    <citation type="submission" date="2015-07" db="EMBL/GenBank/DDBJ databases">
        <authorList>
            <person name="Noorani M."/>
        </authorList>
    </citation>
    <scope>NUCLEOTIDE SEQUENCE [LARGE SCALE GENOMIC DNA]</scope>
    <source>
        <strain evidence="2 4">W1435</strain>
    </source>
</reference>
<evidence type="ECO:0000313" key="2">
    <source>
        <dbReference type="EMBL" id="AKU70599.1"/>
    </source>
</evidence>
<dbReference type="RefSeq" id="WP_050696506.1">
    <property type="nucleotide sequence ID" value="NZ_CP012075.1"/>
</dbReference>
<dbReference type="Proteomes" id="UP000682005">
    <property type="component" value="Chromosome 2"/>
</dbReference>
<dbReference type="Pfam" id="PF06889">
    <property type="entry name" value="DUF1266"/>
    <property type="match status" value="1"/>
</dbReference>
<dbReference type="eggNOG" id="ENOG5033NA3">
    <property type="taxonomic scope" value="Bacteria"/>
</dbReference>
<dbReference type="Proteomes" id="UP000060345">
    <property type="component" value="Chromosome 2"/>
</dbReference>
<sequence length="242" mass="27878">MGLFSSFKKLTDDQLRRISLSAQYQYQQGGEHFALSAKLGSRAKAILEQGWGIADKADLRETVEELIERNHSTELEIVKEEMAAELQEDAEIDSEEKRIASMAAIIEKHDADLLVEMETYYCTLCNYIDALDALLANQLISSWDSITARDLMGWDLGRAAFLVRLGVDRKLFKSDEAWELLEKIYQKAIANFNDWEDFGRSYIIGRSLWADSKDERDVLGFCNALKWLMKHPESPWMRVRLK</sequence>
<evidence type="ECO:0000313" key="5">
    <source>
        <dbReference type="Proteomes" id="UP000682005"/>
    </source>
</evidence>
<keyword evidence="5" id="KW-1185">Reference proteome</keyword>
<evidence type="ECO:0000313" key="3">
    <source>
        <dbReference type="EMBL" id="QUB85279.1"/>
    </source>
</evidence>
<dbReference type="EMBL" id="CP072369">
    <property type="protein sequence ID" value="QUB85279.1"/>
    <property type="molecule type" value="Genomic_DNA"/>
</dbReference>
<name>A0A0K1NNE6_9BACT</name>
<accession>A0A0K1NNE6</accession>
<dbReference type="KEGG" id="pfus:ADJ77_12855"/>
<proteinExistence type="predicted"/>
<organism evidence="2 4">
    <name type="scientific">Prevotella fusca JCM 17724</name>
    <dbReference type="NCBI Taxonomy" id="1236517"/>
    <lineage>
        <taxon>Bacteria</taxon>
        <taxon>Pseudomonadati</taxon>
        <taxon>Bacteroidota</taxon>
        <taxon>Bacteroidia</taxon>
        <taxon>Bacteroidales</taxon>
        <taxon>Prevotellaceae</taxon>
        <taxon>Prevotella</taxon>
    </lineage>
</organism>
<protein>
    <submittedName>
        <fullName evidence="3">DUF1266 domain-containing protein</fullName>
    </submittedName>
</protein>